<evidence type="ECO:0000313" key="1">
    <source>
        <dbReference type="EMBL" id="MCJ2541919.1"/>
    </source>
</evidence>
<protein>
    <submittedName>
        <fullName evidence="1">Uncharacterized protein</fullName>
    </submittedName>
</protein>
<dbReference type="NCBIfam" id="NF045598">
    <property type="entry name" value="asr1405_asl0597"/>
    <property type="match status" value="1"/>
</dbReference>
<keyword evidence="2" id="KW-1185">Reference proteome</keyword>
<reference evidence="1" key="1">
    <citation type="submission" date="2021-02" db="EMBL/GenBank/DDBJ databases">
        <title>The CRISPR/cas machinery reduction and long-range gene transfer in the hot spring cyanobacterium Synechococcus.</title>
        <authorList>
            <person name="Dvorak P."/>
            <person name="Jahodarova E."/>
            <person name="Hasler P."/>
            <person name="Poulickova A."/>
        </authorList>
    </citation>
    <scope>NUCLEOTIDE SEQUENCE</scope>
    <source>
        <strain evidence="1">Rupite</strain>
    </source>
</reference>
<sequence length="90" mass="10240">MSPTLSPQPETAEVLQVPRCDRWRILYRLQELDLTCGCTPTDQVWVMVRTPTEALLVNSVLWPFTHNRVGLLSWLDRCWSASLPSDSTGP</sequence>
<dbReference type="RefSeq" id="WP_244349126.1">
    <property type="nucleotide sequence ID" value="NZ_JAFIRA010000004.1"/>
</dbReference>
<comment type="caution">
    <text evidence="1">The sequence shown here is derived from an EMBL/GenBank/DDBJ whole genome shotgun (WGS) entry which is preliminary data.</text>
</comment>
<dbReference type="Proteomes" id="UP000830835">
    <property type="component" value="Unassembled WGS sequence"/>
</dbReference>
<proteinExistence type="predicted"/>
<name>A0ABT0C884_THEVL</name>
<gene>
    <name evidence="1" type="ORF">JX360_03185</name>
</gene>
<dbReference type="InterPro" id="IPR054637">
    <property type="entry name" value="Asr1405_Asl0597-like"/>
</dbReference>
<dbReference type="EMBL" id="JAFIRA010000004">
    <property type="protein sequence ID" value="MCJ2541919.1"/>
    <property type="molecule type" value="Genomic_DNA"/>
</dbReference>
<accession>A0ABT0C884</accession>
<organism evidence="1 2">
    <name type="scientific">Thermostichus vulcanus str. 'Rupite'</name>
    <dbReference type="NCBI Taxonomy" id="2813851"/>
    <lineage>
        <taxon>Bacteria</taxon>
        <taxon>Bacillati</taxon>
        <taxon>Cyanobacteriota</taxon>
        <taxon>Cyanophyceae</taxon>
        <taxon>Thermostichales</taxon>
        <taxon>Thermostichaceae</taxon>
        <taxon>Thermostichus</taxon>
    </lineage>
</organism>
<evidence type="ECO:0000313" key="2">
    <source>
        <dbReference type="Proteomes" id="UP000830835"/>
    </source>
</evidence>